<feature type="domain" description="DNA2/NAM7 helicase-like C-terminal" evidence="9">
    <location>
        <begin position="994"/>
        <end position="1177"/>
    </location>
</feature>
<keyword evidence="5" id="KW-0067">ATP-binding</keyword>
<comment type="similarity">
    <text evidence="1">Belongs to the DNA2/NAM7 helicase family.</text>
</comment>
<dbReference type="Pfam" id="PF13087">
    <property type="entry name" value="AAA_12"/>
    <property type="match status" value="1"/>
</dbReference>
<dbReference type="OrthoDB" id="306218at2759"/>
<sequence>MDSNQEMVHRRRLAQILRYIASMHTALNGTVEGAASGNAFVRDGLRPGVIPSDFFRREQPEDDPHWGVLFSTESFRALLAIEQDQQPKLFATPPFTFYAAVAGSGIAASSSKMWGSTSAHKRSFTDAFPAPFKGSPVAVPEKACWLRITRLTTSQLLPPPLRKHPAVRQYLQDWCTSDPTMTGVDDVLTLRRLEQAPKIAPTVDLQSRDAIKSFLRRTKRYLRQKSYQNTLEPLYNRLFEWQQQNDQDELVWGLGHAKVRAIDGVWINGPLLEVQMEVELARDGALLVRPREHTGVSLNRDVLAALGTWSGEALSHVVLSQLHRTVAELESCQLSPAQPNTYTPLLKRMAVELSSGGSFQSSSVAATTTAQRDPEKLVVTEAWCVFARPKPSSVWARDANTFADQIMQGLENPLASVELPKASWSLTLGPGSLDTVLSRQQSTNSKRSRPWVRWISEKVLGVRKSPPEEKSARPLFPLPTSDAQNKIAELLLTKNYPAVVCEGPPGTGKSHSIANLICAYLCQGKRVLVTSKKAPALSVLRNRLPVTVQELCVDVSRSELAGMQQLQQTVERLANRVASASAVLEAEKCKFLQRNIDEHEAQLKEIDAKLVARSEKVRKLMDHPKGQSLVEISMAIIDSAPWLARTISGWTVKEVSALRDVVVSLLLKEGDPARSVSGFSRPPTNALISRVAAEAGHAFPLISNAVKGVAARIPMVGSLTGIEQRRMSVEEALMQIRINGQRPSLAAEWHTVLRALNHAKALHSFETITWRTHESENAWPHYEFADNIDELFQLKATFDDAVAMKSLAWNLDLEDETNMAVECRALDTKRRMIATRILGLAEDLVDASVITELSRSFSTDAQSALIRFAQIAGKAKFSRTSQPSKMTQRQRRRRQEYLDAFDRCCRFIPCWILTASQISDYLPSECLFDLVIIDEASQSDIRVLPGMLRGKQWLIVGDGKQVSPTEAFVSEEQIDALRAALPPSPLEDSLLPGQSFFDLCAQAFPQGRVVLSEHFRCAEEIIDFSNQQFYDGRLVPLRLPTKSERLTPSLVDVMLRDGVKIGKVNEKEADEIVRMIQDFTSDLLQVAKPRSIGVISLIGDEQSRLIRGRLLDTIGPRLMARHDILVGDPPTFQGAERDIIFLSMVCSRGAIPTQNQLMHVQRANVAMSRAKDRCVLVRSVNIHEIPSSLDVKVPIIEFFQRSAANFENRHGLDEIAVECPQQKGALSIRLLLTKLLKERGFTVRDMGIVWKEGLCVEHPASDRRAALLVDCAGEPLREWLASYSQEKAIQRVGWVCLRVDALSFLHDFHAAFQTVVKFLSSVGIEESAILYDELDDDQDESMAPEAFVQIEVEDPSDDDSENLHENIDLEAAGNQMHDVVMISSDEEDTEVTAKKPAAVKAERVASESLEIVDNEEVDPSDFGQVVDISFLRGASMSKDGDDDENNDFNLSVGSETEVERKNEEKNVARRPSHKSNELKDGKDKDEGDTFTLADRKAQSRVSKRRRYHRVDKYSRDGRWYPAQQHEGEQDDEHKWYDTDSDMSVHKEDALVKNNTQM</sequence>
<keyword evidence="6" id="KW-0175">Coiled coil</keyword>
<evidence type="ECO:0000259" key="8">
    <source>
        <dbReference type="Pfam" id="PF13086"/>
    </source>
</evidence>
<organism evidence="10 11">
    <name type="scientific">Phaeodactylum tricornutum (strain CCAP 1055/1)</name>
    <dbReference type="NCBI Taxonomy" id="556484"/>
    <lineage>
        <taxon>Eukaryota</taxon>
        <taxon>Sar</taxon>
        <taxon>Stramenopiles</taxon>
        <taxon>Ochrophyta</taxon>
        <taxon>Bacillariophyta</taxon>
        <taxon>Bacillariophyceae</taxon>
        <taxon>Bacillariophycidae</taxon>
        <taxon>Naviculales</taxon>
        <taxon>Phaeodactylaceae</taxon>
        <taxon>Phaeodactylum</taxon>
    </lineage>
</organism>
<feature type="compositionally biased region" description="Basic and acidic residues" evidence="7">
    <location>
        <begin position="1474"/>
        <end position="1497"/>
    </location>
</feature>
<protein>
    <submittedName>
        <fullName evidence="10">Uncharacterized protein</fullName>
    </submittedName>
</protein>
<feature type="region of interest" description="Disordered" evidence="7">
    <location>
        <begin position="1437"/>
        <end position="1541"/>
    </location>
</feature>
<evidence type="ECO:0000259" key="9">
    <source>
        <dbReference type="Pfam" id="PF13087"/>
    </source>
</evidence>
<dbReference type="GO" id="GO:0016787">
    <property type="term" value="F:hydrolase activity"/>
    <property type="evidence" value="ECO:0007669"/>
    <property type="project" value="UniProtKB-KW"/>
</dbReference>
<keyword evidence="11" id="KW-1185">Reference proteome</keyword>
<evidence type="ECO:0000256" key="6">
    <source>
        <dbReference type="SAM" id="Coils"/>
    </source>
</evidence>
<dbReference type="HOGENOM" id="CLU_245939_0_0_1"/>
<gene>
    <name evidence="10" type="ORF">PHATRDRAFT_44767</name>
</gene>
<dbReference type="Pfam" id="PF13086">
    <property type="entry name" value="AAA_11"/>
    <property type="match status" value="1"/>
</dbReference>
<evidence type="ECO:0000313" key="10">
    <source>
        <dbReference type="EMBL" id="EEC49643.1"/>
    </source>
</evidence>
<dbReference type="RefSeq" id="XP_002178945.1">
    <property type="nucleotide sequence ID" value="XM_002178909.1"/>
</dbReference>
<evidence type="ECO:0000313" key="11">
    <source>
        <dbReference type="Proteomes" id="UP000000759"/>
    </source>
</evidence>
<dbReference type="PANTHER" id="PTHR43788:SF8">
    <property type="entry name" value="DNA-BINDING PROTEIN SMUBP-2"/>
    <property type="match status" value="1"/>
</dbReference>
<evidence type="ECO:0000256" key="1">
    <source>
        <dbReference type="ARBA" id="ARBA00007913"/>
    </source>
</evidence>
<dbReference type="GeneID" id="7199884"/>
<evidence type="ECO:0000256" key="3">
    <source>
        <dbReference type="ARBA" id="ARBA00022801"/>
    </source>
</evidence>
<dbReference type="eggNOG" id="KOG1801">
    <property type="taxonomic scope" value="Eukaryota"/>
</dbReference>
<keyword evidence="4" id="KW-0347">Helicase</keyword>
<keyword evidence="2" id="KW-0547">Nucleotide-binding</keyword>
<dbReference type="Gene3D" id="3.40.50.300">
    <property type="entry name" value="P-loop containing nucleotide triphosphate hydrolases"/>
    <property type="match status" value="3"/>
</dbReference>
<dbReference type="Proteomes" id="UP000000759">
    <property type="component" value="Chromosome 5"/>
</dbReference>
<dbReference type="InterPro" id="IPR041679">
    <property type="entry name" value="DNA2/NAM7-like_C"/>
</dbReference>
<name>B7FVK2_PHATC</name>
<reference evidence="10 11" key="1">
    <citation type="journal article" date="2008" name="Nature">
        <title>The Phaeodactylum genome reveals the evolutionary history of diatom genomes.</title>
        <authorList>
            <person name="Bowler C."/>
            <person name="Allen A.E."/>
            <person name="Badger J.H."/>
            <person name="Grimwood J."/>
            <person name="Jabbari K."/>
            <person name="Kuo A."/>
            <person name="Maheswari U."/>
            <person name="Martens C."/>
            <person name="Maumus F."/>
            <person name="Otillar R.P."/>
            <person name="Rayko E."/>
            <person name="Salamov A."/>
            <person name="Vandepoele K."/>
            <person name="Beszteri B."/>
            <person name="Gruber A."/>
            <person name="Heijde M."/>
            <person name="Katinka M."/>
            <person name="Mock T."/>
            <person name="Valentin K."/>
            <person name="Verret F."/>
            <person name="Berges J.A."/>
            <person name="Brownlee C."/>
            <person name="Cadoret J.P."/>
            <person name="Chiovitti A."/>
            <person name="Choi C.J."/>
            <person name="Coesel S."/>
            <person name="De Martino A."/>
            <person name="Detter J.C."/>
            <person name="Durkin C."/>
            <person name="Falciatore A."/>
            <person name="Fournet J."/>
            <person name="Haruta M."/>
            <person name="Huysman M.J."/>
            <person name="Jenkins B.D."/>
            <person name="Jiroutova K."/>
            <person name="Jorgensen R.E."/>
            <person name="Joubert Y."/>
            <person name="Kaplan A."/>
            <person name="Kroger N."/>
            <person name="Kroth P.G."/>
            <person name="La Roche J."/>
            <person name="Lindquist E."/>
            <person name="Lommer M."/>
            <person name="Martin-Jezequel V."/>
            <person name="Lopez P.J."/>
            <person name="Lucas S."/>
            <person name="Mangogna M."/>
            <person name="McGinnis K."/>
            <person name="Medlin L.K."/>
            <person name="Montsant A."/>
            <person name="Oudot-Le Secq M.P."/>
            <person name="Napoli C."/>
            <person name="Obornik M."/>
            <person name="Parker M.S."/>
            <person name="Petit J.L."/>
            <person name="Porcel B.M."/>
            <person name="Poulsen N."/>
            <person name="Robison M."/>
            <person name="Rychlewski L."/>
            <person name="Rynearson T.A."/>
            <person name="Schmutz J."/>
            <person name="Shapiro H."/>
            <person name="Siaut M."/>
            <person name="Stanley M."/>
            <person name="Sussman M.R."/>
            <person name="Taylor A.R."/>
            <person name="Vardi A."/>
            <person name="von Dassow P."/>
            <person name="Vyverman W."/>
            <person name="Willis A."/>
            <person name="Wyrwicz L.S."/>
            <person name="Rokhsar D.S."/>
            <person name="Weissenbach J."/>
            <person name="Armbrust E.V."/>
            <person name="Green B.R."/>
            <person name="Van de Peer Y."/>
            <person name="Grigoriev I.V."/>
        </authorList>
    </citation>
    <scope>NUCLEOTIDE SEQUENCE [LARGE SCALE GENOMIC DNA]</scope>
    <source>
        <strain evidence="10 11">CCAP 1055/1</strain>
    </source>
</reference>
<proteinExistence type="inferred from homology"/>
<dbReference type="InterPro" id="IPR047187">
    <property type="entry name" value="SF1_C_Upf1"/>
</dbReference>
<dbReference type="InterPro" id="IPR027417">
    <property type="entry name" value="P-loop_NTPase"/>
</dbReference>
<dbReference type="CDD" id="cd18808">
    <property type="entry name" value="SF1_C_Upf1"/>
    <property type="match status" value="1"/>
</dbReference>
<dbReference type="KEGG" id="pti:PHATRDRAFT_44767"/>
<feature type="compositionally biased region" description="Basic and acidic residues" evidence="7">
    <location>
        <begin position="1525"/>
        <end position="1541"/>
    </location>
</feature>
<feature type="coiled-coil region" evidence="6">
    <location>
        <begin position="563"/>
        <end position="616"/>
    </location>
</feature>
<dbReference type="EMBL" id="CM000608">
    <property type="protein sequence ID" value="EEC49643.1"/>
    <property type="molecule type" value="Genomic_DNA"/>
</dbReference>
<dbReference type="STRING" id="556484.B7FVK2"/>
<evidence type="ECO:0000256" key="4">
    <source>
        <dbReference type="ARBA" id="ARBA00022806"/>
    </source>
</evidence>
<dbReference type="GO" id="GO:0043139">
    <property type="term" value="F:5'-3' DNA helicase activity"/>
    <property type="evidence" value="ECO:0007669"/>
    <property type="project" value="TreeGrafter"/>
</dbReference>
<keyword evidence="3" id="KW-0378">Hydrolase</keyword>
<reference evidence="11" key="2">
    <citation type="submission" date="2008-08" db="EMBL/GenBank/DDBJ databases">
        <authorList>
            <consortium name="Diatom Consortium"/>
            <person name="Grigoriev I."/>
            <person name="Grimwood J."/>
            <person name="Kuo A."/>
            <person name="Otillar R.P."/>
            <person name="Salamov A."/>
            <person name="Detter J.C."/>
            <person name="Lindquist E."/>
            <person name="Shapiro H."/>
            <person name="Lucas S."/>
            <person name="Glavina del Rio T."/>
            <person name="Pitluck S."/>
            <person name="Rokhsar D."/>
            <person name="Bowler C."/>
        </authorList>
    </citation>
    <scope>GENOME REANNOTATION</scope>
    <source>
        <strain evidence="11">CCAP 1055/1</strain>
    </source>
</reference>
<dbReference type="InParanoid" id="B7FVK2"/>
<accession>B7FVK2</accession>
<dbReference type="PaxDb" id="2850-Phatr44767"/>
<dbReference type="InterPro" id="IPR041677">
    <property type="entry name" value="DNA2/NAM7_AAA_11"/>
</dbReference>
<dbReference type="SUPFAM" id="SSF52540">
    <property type="entry name" value="P-loop containing nucleoside triphosphate hydrolases"/>
    <property type="match status" value="1"/>
</dbReference>
<dbReference type="InterPro" id="IPR050534">
    <property type="entry name" value="Coronavir_polyprotein_1ab"/>
</dbReference>
<dbReference type="GO" id="GO:0005524">
    <property type="term" value="F:ATP binding"/>
    <property type="evidence" value="ECO:0007669"/>
    <property type="project" value="UniProtKB-KW"/>
</dbReference>
<evidence type="ECO:0000256" key="5">
    <source>
        <dbReference type="ARBA" id="ARBA00022840"/>
    </source>
</evidence>
<evidence type="ECO:0000256" key="2">
    <source>
        <dbReference type="ARBA" id="ARBA00022741"/>
    </source>
</evidence>
<feature type="compositionally biased region" description="Basic and acidic residues" evidence="7">
    <location>
        <begin position="1457"/>
        <end position="1467"/>
    </location>
</feature>
<dbReference type="PANTHER" id="PTHR43788">
    <property type="entry name" value="DNA2/NAM7 HELICASE FAMILY MEMBER"/>
    <property type="match status" value="1"/>
</dbReference>
<evidence type="ECO:0000256" key="7">
    <source>
        <dbReference type="SAM" id="MobiDB-lite"/>
    </source>
</evidence>
<feature type="domain" description="DNA2/NAM7 helicase helicase" evidence="8">
    <location>
        <begin position="865"/>
        <end position="965"/>
    </location>
</feature>